<proteinExistence type="predicted"/>
<protein>
    <submittedName>
        <fullName evidence="1">Uncharacterized protein</fullName>
    </submittedName>
</protein>
<evidence type="ECO:0000313" key="2">
    <source>
        <dbReference type="Proteomes" id="UP000721844"/>
    </source>
</evidence>
<sequence length="75" mass="8314">MSRTPINEAARAHSNLNTFASIVTILEGGHIYGLEKSQTAQKTAQKIIDICKREQQFQLRAYDAAVHAANKETSQ</sequence>
<name>A0A963YZR2_9PROT</name>
<evidence type="ECO:0000313" key="1">
    <source>
        <dbReference type="EMBL" id="MCB8880071.1"/>
    </source>
</evidence>
<dbReference type="EMBL" id="JAESVA010000002">
    <property type="protein sequence ID" value="MCB8880071.1"/>
    <property type="molecule type" value="Genomic_DNA"/>
</dbReference>
<keyword evidence="2" id="KW-1185">Reference proteome</keyword>
<accession>A0A963YZR2</accession>
<reference evidence="1 2" key="1">
    <citation type="journal article" date="2021" name="Microorganisms">
        <title>Acidisoma silvae sp. nov. and Acidisomacellulosilytica sp. nov., Two Acidophilic Bacteria Isolated from Decaying Wood, Hydrolyzing Cellulose and Producing Poly-3-hydroxybutyrate.</title>
        <authorList>
            <person name="Mieszkin S."/>
            <person name="Pouder E."/>
            <person name="Uroz S."/>
            <person name="Simon-Colin C."/>
            <person name="Alain K."/>
        </authorList>
    </citation>
    <scope>NUCLEOTIDE SEQUENCE [LARGE SCALE GENOMIC DNA]</scope>
    <source>
        <strain evidence="1 2">HW T5.17</strain>
    </source>
</reference>
<dbReference type="AlphaFoldDB" id="A0A963YZR2"/>
<organism evidence="1 2">
    <name type="scientific">Acidisoma cellulosilyticum</name>
    <dbReference type="NCBI Taxonomy" id="2802395"/>
    <lineage>
        <taxon>Bacteria</taxon>
        <taxon>Pseudomonadati</taxon>
        <taxon>Pseudomonadota</taxon>
        <taxon>Alphaproteobacteria</taxon>
        <taxon>Acetobacterales</taxon>
        <taxon>Acidocellaceae</taxon>
        <taxon>Acidisoma</taxon>
    </lineage>
</organism>
<comment type="caution">
    <text evidence="1">The sequence shown here is derived from an EMBL/GenBank/DDBJ whole genome shotgun (WGS) entry which is preliminary data.</text>
</comment>
<gene>
    <name evidence="1" type="ORF">ACELLULO517_07480</name>
</gene>
<dbReference type="RefSeq" id="WP_227306679.1">
    <property type="nucleotide sequence ID" value="NZ_JAESVA010000002.1"/>
</dbReference>
<dbReference type="Proteomes" id="UP000721844">
    <property type="component" value="Unassembled WGS sequence"/>
</dbReference>